<gene>
    <name evidence="2" type="ORF">GGQ96_001918</name>
</gene>
<sequence length="35" mass="3810">MNPWPFVVAAYAVTLGGTAAIAFAAWRAMRDAEKR</sequence>
<evidence type="ECO:0008006" key="4">
    <source>
        <dbReference type="Google" id="ProtNLM"/>
    </source>
</evidence>
<dbReference type="AlphaFoldDB" id="A0A7W7AKC1"/>
<dbReference type="EMBL" id="JACHNY010000003">
    <property type="protein sequence ID" value="MBB4617790.1"/>
    <property type="molecule type" value="Genomic_DNA"/>
</dbReference>
<dbReference type="Proteomes" id="UP000574769">
    <property type="component" value="Unassembled WGS sequence"/>
</dbReference>
<keyword evidence="1" id="KW-1133">Transmembrane helix</keyword>
<protein>
    <recommendedName>
        <fullName evidence="4">Heme exporter protein D</fullName>
    </recommendedName>
</protein>
<organism evidence="2 3">
    <name type="scientific">Sphingomonas abaci</name>
    <dbReference type="NCBI Taxonomy" id="237611"/>
    <lineage>
        <taxon>Bacteria</taxon>
        <taxon>Pseudomonadati</taxon>
        <taxon>Pseudomonadota</taxon>
        <taxon>Alphaproteobacteria</taxon>
        <taxon>Sphingomonadales</taxon>
        <taxon>Sphingomonadaceae</taxon>
        <taxon>Sphingomonas</taxon>
    </lineage>
</organism>
<keyword evidence="1" id="KW-0812">Transmembrane</keyword>
<reference evidence="2 3" key="1">
    <citation type="submission" date="2020-08" db="EMBL/GenBank/DDBJ databases">
        <title>Genomic Encyclopedia of Type Strains, Phase IV (KMG-IV): sequencing the most valuable type-strain genomes for metagenomic binning, comparative biology and taxonomic classification.</title>
        <authorList>
            <person name="Goeker M."/>
        </authorList>
    </citation>
    <scope>NUCLEOTIDE SEQUENCE [LARGE SCALE GENOMIC DNA]</scope>
    <source>
        <strain evidence="2 3">DSM 15867</strain>
    </source>
</reference>
<evidence type="ECO:0000313" key="2">
    <source>
        <dbReference type="EMBL" id="MBB4617790.1"/>
    </source>
</evidence>
<accession>A0A7W7AKC1</accession>
<feature type="transmembrane region" description="Helical" evidence="1">
    <location>
        <begin position="6"/>
        <end position="26"/>
    </location>
</feature>
<name>A0A7W7AKC1_9SPHN</name>
<evidence type="ECO:0000256" key="1">
    <source>
        <dbReference type="SAM" id="Phobius"/>
    </source>
</evidence>
<keyword evidence="1" id="KW-0472">Membrane</keyword>
<keyword evidence="3" id="KW-1185">Reference proteome</keyword>
<evidence type="ECO:0000313" key="3">
    <source>
        <dbReference type="Proteomes" id="UP000574769"/>
    </source>
</evidence>
<proteinExistence type="predicted"/>
<comment type="caution">
    <text evidence="2">The sequence shown here is derived from an EMBL/GenBank/DDBJ whole genome shotgun (WGS) entry which is preliminary data.</text>
</comment>